<dbReference type="InterPro" id="IPR050194">
    <property type="entry name" value="Glycosyltransferase_grp1"/>
</dbReference>
<evidence type="ECO:0000259" key="5">
    <source>
        <dbReference type="Pfam" id="PF13439"/>
    </source>
</evidence>
<dbReference type="OrthoDB" id="9810929at2"/>
<dbReference type="Pfam" id="PF00534">
    <property type="entry name" value="Glycos_transf_1"/>
    <property type="match status" value="1"/>
</dbReference>
<evidence type="ECO:0000256" key="3">
    <source>
        <dbReference type="ARBA" id="ARBA00022679"/>
    </source>
</evidence>
<dbReference type="RefSeq" id="WP_121647602.1">
    <property type="nucleotide sequence ID" value="NZ_RCUX01000003.1"/>
</dbReference>
<dbReference type="InterPro" id="IPR028098">
    <property type="entry name" value="Glyco_trans_4-like_N"/>
</dbReference>
<gene>
    <name evidence="6" type="ORF">D9V32_03900</name>
</gene>
<keyword evidence="7" id="KW-1185">Reference proteome</keyword>
<proteinExistence type="predicted"/>
<name>A0A3L7ABP5_9MICO</name>
<dbReference type="Pfam" id="PF13439">
    <property type="entry name" value="Glyco_transf_4"/>
    <property type="match status" value="1"/>
</dbReference>
<evidence type="ECO:0000256" key="1">
    <source>
        <dbReference type="ARBA" id="ARBA00021292"/>
    </source>
</evidence>
<evidence type="ECO:0000256" key="2">
    <source>
        <dbReference type="ARBA" id="ARBA00022676"/>
    </source>
</evidence>
<dbReference type="InterPro" id="IPR001296">
    <property type="entry name" value="Glyco_trans_1"/>
</dbReference>
<dbReference type="EMBL" id="RCUX01000003">
    <property type="protein sequence ID" value="RLP76792.1"/>
    <property type="molecule type" value="Genomic_DNA"/>
</dbReference>
<dbReference type="GO" id="GO:0016757">
    <property type="term" value="F:glycosyltransferase activity"/>
    <property type="evidence" value="ECO:0007669"/>
    <property type="project" value="UniProtKB-KW"/>
</dbReference>
<feature type="domain" description="Glycosyl transferase family 1" evidence="4">
    <location>
        <begin position="204"/>
        <end position="356"/>
    </location>
</feature>
<evidence type="ECO:0000259" key="4">
    <source>
        <dbReference type="Pfam" id="PF00534"/>
    </source>
</evidence>
<evidence type="ECO:0000313" key="7">
    <source>
        <dbReference type="Proteomes" id="UP000272503"/>
    </source>
</evidence>
<sequence length="388" mass="41683">MTARRIALVALHSSPLEPVGSGEAGGMTIYLLTLARALVRAGERVDLITRRTDPADAAVVELEPGLRVRLIDDGDPRYLDKPDLQPPLIEAFSRALAAGERYDLIHSHYWYSGMAALPVAREWGVPHVQTFHTLAALTATLRPPGAGPQEPERFRGEAMLARESDLVISLSRAEAAQITEGNVRVVSPGVDRELFHPGGPAGDYLLIAARLRTVKGIDLAIDALAQIPVAERPELRIAGGGTPTHRRRITDHAAAAGVEIRLLGSLDREHLAAAMRSAAIVLIPSYSETFGLVATEGAASGVPVIASRAGGLQDAVREGVSGLLVDERSPELWAEAITSLMRDPERRRELGLRGREYSAETDSRVAAARVRELYAGLMDAAETERARG</sequence>
<dbReference type="SUPFAM" id="SSF53756">
    <property type="entry name" value="UDP-Glycosyltransferase/glycogen phosphorylase"/>
    <property type="match status" value="1"/>
</dbReference>
<dbReference type="AlphaFoldDB" id="A0A3L7ABP5"/>
<dbReference type="GO" id="GO:1901137">
    <property type="term" value="P:carbohydrate derivative biosynthetic process"/>
    <property type="evidence" value="ECO:0007669"/>
    <property type="project" value="UniProtKB-ARBA"/>
</dbReference>
<dbReference type="PANTHER" id="PTHR45947:SF3">
    <property type="entry name" value="SULFOQUINOVOSYL TRANSFERASE SQD2"/>
    <property type="match status" value="1"/>
</dbReference>
<dbReference type="PANTHER" id="PTHR45947">
    <property type="entry name" value="SULFOQUINOVOSYL TRANSFERASE SQD2"/>
    <property type="match status" value="1"/>
</dbReference>
<feature type="domain" description="Glycosyltransferase subfamily 4-like N-terminal" evidence="5">
    <location>
        <begin position="25"/>
        <end position="193"/>
    </location>
</feature>
<reference evidence="6 7" key="1">
    <citation type="submission" date="2018-10" db="EMBL/GenBank/DDBJ databases">
        <authorList>
            <person name="Li J."/>
        </authorList>
    </citation>
    <scope>NUCLEOTIDE SEQUENCE [LARGE SCALE GENOMIC DNA]</scope>
    <source>
        <strain evidence="6 7">IF 016277</strain>
    </source>
</reference>
<accession>A0A3L7ABP5</accession>
<dbReference type="Proteomes" id="UP000272503">
    <property type="component" value="Unassembled WGS sequence"/>
</dbReference>
<comment type="caution">
    <text evidence="6">The sequence shown here is derived from an EMBL/GenBank/DDBJ whole genome shotgun (WGS) entry which is preliminary data.</text>
</comment>
<dbReference type="Gene3D" id="3.40.50.2000">
    <property type="entry name" value="Glycogen Phosphorylase B"/>
    <property type="match status" value="2"/>
</dbReference>
<keyword evidence="3 6" id="KW-0808">Transferase</keyword>
<protein>
    <recommendedName>
        <fullName evidence="1">D-inositol 3-phosphate glycosyltransferase</fullName>
    </recommendedName>
</protein>
<evidence type="ECO:0000313" key="6">
    <source>
        <dbReference type="EMBL" id="RLP76792.1"/>
    </source>
</evidence>
<keyword evidence="2" id="KW-0328">Glycosyltransferase</keyword>
<organism evidence="6 7">
    <name type="scientific">Mycetocola tolaasinivorans</name>
    <dbReference type="NCBI Taxonomy" id="76635"/>
    <lineage>
        <taxon>Bacteria</taxon>
        <taxon>Bacillati</taxon>
        <taxon>Actinomycetota</taxon>
        <taxon>Actinomycetes</taxon>
        <taxon>Micrococcales</taxon>
        <taxon>Microbacteriaceae</taxon>
        <taxon>Mycetocola</taxon>
    </lineage>
</organism>